<evidence type="ECO:0000313" key="2">
    <source>
        <dbReference type="Proteomes" id="UP000220034"/>
    </source>
</evidence>
<reference evidence="2" key="1">
    <citation type="submission" date="2017-09" db="EMBL/GenBank/DDBJ databases">
        <authorList>
            <person name="Varghese N."/>
            <person name="Submissions S."/>
        </authorList>
    </citation>
    <scope>NUCLEOTIDE SEQUENCE [LARGE SCALE GENOMIC DNA]</scope>
    <source>
        <strain evidence="2">C7</strain>
    </source>
</reference>
<name>A0A2C9CQ04_9RHOB</name>
<dbReference type="EMBL" id="OCTN01000001">
    <property type="protein sequence ID" value="SOH93318.1"/>
    <property type="molecule type" value="Genomic_DNA"/>
</dbReference>
<gene>
    <name evidence="1" type="ORF">SAMN06273572_1011174</name>
</gene>
<accession>A0A2C9CQ04</accession>
<keyword evidence="2" id="KW-1185">Reference proteome</keyword>
<dbReference type="AlphaFoldDB" id="A0A2C9CQ04"/>
<sequence length="84" mass="9383">MTTVGWHRPVAFIVSEHAFALQFLASELARTADGLSLLTCSLDRGLFVMLPKLHFPKHTFTLKFFLQGAEGLIDVVVANLYLHL</sequence>
<proteinExistence type="predicted"/>
<dbReference type="Proteomes" id="UP000220034">
    <property type="component" value="Unassembled WGS sequence"/>
</dbReference>
<organism evidence="1 2">
    <name type="scientific">Pontivivens marinum</name>
    <dbReference type="NCBI Taxonomy" id="1690039"/>
    <lineage>
        <taxon>Bacteria</taxon>
        <taxon>Pseudomonadati</taxon>
        <taxon>Pseudomonadota</taxon>
        <taxon>Alphaproteobacteria</taxon>
        <taxon>Rhodobacterales</taxon>
        <taxon>Paracoccaceae</taxon>
        <taxon>Pontivivens</taxon>
    </lineage>
</organism>
<evidence type="ECO:0000313" key="1">
    <source>
        <dbReference type="EMBL" id="SOH93318.1"/>
    </source>
</evidence>
<protein>
    <submittedName>
        <fullName evidence="1">Uncharacterized protein</fullName>
    </submittedName>
</protein>